<evidence type="ECO:0008006" key="3">
    <source>
        <dbReference type="Google" id="ProtNLM"/>
    </source>
</evidence>
<proteinExistence type="predicted"/>
<name>A0A392VVV6_9FABA</name>
<comment type="caution">
    <text evidence="1">The sequence shown here is derived from an EMBL/GenBank/DDBJ whole genome shotgun (WGS) entry which is preliminary data.</text>
</comment>
<organism evidence="1 2">
    <name type="scientific">Trifolium medium</name>
    <dbReference type="NCBI Taxonomy" id="97028"/>
    <lineage>
        <taxon>Eukaryota</taxon>
        <taxon>Viridiplantae</taxon>
        <taxon>Streptophyta</taxon>
        <taxon>Embryophyta</taxon>
        <taxon>Tracheophyta</taxon>
        <taxon>Spermatophyta</taxon>
        <taxon>Magnoliopsida</taxon>
        <taxon>eudicotyledons</taxon>
        <taxon>Gunneridae</taxon>
        <taxon>Pentapetalae</taxon>
        <taxon>rosids</taxon>
        <taxon>fabids</taxon>
        <taxon>Fabales</taxon>
        <taxon>Fabaceae</taxon>
        <taxon>Papilionoideae</taxon>
        <taxon>50 kb inversion clade</taxon>
        <taxon>NPAAA clade</taxon>
        <taxon>Hologalegina</taxon>
        <taxon>IRL clade</taxon>
        <taxon>Trifolieae</taxon>
        <taxon>Trifolium</taxon>
    </lineage>
</organism>
<protein>
    <recommendedName>
        <fullName evidence="3">Serine/threonine-protein phosphatase 7 long form-like protein</fullName>
    </recommendedName>
</protein>
<reference evidence="1 2" key="1">
    <citation type="journal article" date="2018" name="Front. Plant Sci.">
        <title>Red Clover (Trifolium pratense) and Zigzag Clover (T. medium) - A Picture of Genomic Similarities and Differences.</title>
        <authorList>
            <person name="Dluhosova J."/>
            <person name="Istvanek J."/>
            <person name="Nedelnik J."/>
            <person name="Repkova J."/>
        </authorList>
    </citation>
    <scope>NUCLEOTIDE SEQUENCE [LARGE SCALE GENOMIC DNA]</scope>
    <source>
        <strain evidence="2">cv. 10/8</strain>
        <tissue evidence="1">Leaf</tissue>
    </source>
</reference>
<feature type="non-terminal residue" evidence="1">
    <location>
        <position position="46"/>
    </location>
</feature>
<evidence type="ECO:0000313" key="2">
    <source>
        <dbReference type="Proteomes" id="UP000265520"/>
    </source>
</evidence>
<keyword evidence="2" id="KW-1185">Reference proteome</keyword>
<accession>A0A392VVV6</accession>
<sequence length="46" mass="5248">MRYFEDLECVFDYVWGPAALTYLYNGLSTTSASKTKVVTGYMTLLQ</sequence>
<dbReference type="Proteomes" id="UP000265520">
    <property type="component" value="Unassembled WGS sequence"/>
</dbReference>
<evidence type="ECO:0000313" key="1">
    <source>
        <dbReference type="EMBL" id="MCI91592.1"/>
    </source>
</evidence>
<dbReference type="EMBL" id="LXQA011276303">
    <property type="protein sequence ID" value="MCI91592.1"/>
    <property type="molecule type" value="Genomic_DNA"/>
</dbReference>
<dbReference type="AlphaFoldDB" id="A0A392VVV6"/>